<dbReference type="GO" id="GO:0046872">
    <property type="term" value="F:metal ion binding"/>
    <property type="evidence" value="ECO:0007669"/>
    <property type="project" value="UniProtKB-KW"/>
</dbReference>
<keyword evidence="4" id="KW-0150">Chloroplast</keyword>
<comment type="subcellular location">
    <subcellularLocation>
        <location evidence="2">Membrane</location>
        <topology evidence="2">Single-pass membrane protein</topology>
    </subcellularLocation>
    <subcellularLocation>
        <location evidence="16">Plastid</location>
        <location evidence="16">Chloroplast outer membrane</location>
    </subcellularLocation>
</comment>
<evidence type="ECO:0000256" key="11">
    <source>
        <dbReference type="ARBA" id="ARBA00022842"/>
    </source>
</evidence>
<keyword evidence="18" id="KW-0732">Signal</keyword>
<dbReference type="Proteomes" id="UP000030755">
    <property type="component" value="Unassembled WGS sequence"/>
</dbReference>
<evidence type="ECO:0000256" key="13">
    <source>
        <dbReference type="ARBA" id="ARBA00022989"/>
    </source>
</evidence>
<evidence type="ECO:0000259" key="19">
    <source>
        <dbReference type="Pfam" id="PF04548"/>
    </source>
</evidence>
<keyword evidence="21" id="KW-1185">Reference proteome</keyword>
<dbReference type="SUPFAM" id="SSF52540">
    <property type="entry name" value="P-loop containing nucleoside triphosphate hydrolases"/>
    <property type="match status" value="1"/>
</dbReference>
<feature type="domain" description="AIG1-type G" evidence="19">
    <location>
        <begin position="31"/>
        <end position="170"/>
    </location>
</feature>
<dbReference type="InterPro" id="IPR027417">
    <property type="entry name" value="P-loop_NTPase"/>
</dbReference>
<proteinExistence type="predicted"/>
<evidence type="ECO:0000256" key="10">
    <source>
        <dbReference type="ARBA" id="ARBA00022805"/>
    </source>
</evidence>
<protein>
    <recommendedName>
        <fullName evidence="19">AIG1-type G domain-containing protein</fullName>
    </recommendedName>
</protein>
<evidence type="ECO:0000313" key="20">
    <source>
        <dbReference type="EMBL" id="EPZ33312.1"/>
    </source>
</evidence>
<evidence type="ECO:0000256" key="4">
    <source>
        <dbReference type="ARBA" id="ARBA00022528"/>
    </source>
</evidence>
<dbReference type="GO" id="GO:0016020">
    <property type="term" value="C:membrane"/>
    <property type="evidence" value="ECO:0007669"/>
    <property type="project" value="UniProtKB-SubCell"/>
</dbReference>
<keyword evidence="9" id="KW-0378">Hydrolase</keyword>
<evidence type="ECO:0000256" key="8">
    <source>
        <dbReference type="ARBA" id="ARBA00022741"/>
    </source>
</evidence>
<dbReference type="GO" id="GO:0005525">
    <property type="term" value="F:GTP binding"/>
    <property type="evidence" value="ECO:0007669"/>
    <property type="project" value="UniProtKB-KW"/>
</dbReference>
<name>A0A075AX61_ROZAC</name>
<feature type="signal peptide" evidence="18">
    <location>
        <begin position="1"/>
        <end position="19"/>
    </location>
</feature>
<comment type="cofactor">
    <cofactor evidence="1">
        <name>Mg(2+)</name>
        <dbReference type="ChEBI" id="CHEBI:18420"/>
    </cofactor>
</comment>
<evidence type="ECO:0000256" key="7">
    <source>
        <dbReference type="ARBA" id="ARBA00022723"/>
    </source>
</evidence>
<evidence type="ECO:0000256" key="5">
    <source>
        <dbReference type="ARBA" id="ARBA00022640"/>
    </source>
</evidence>
<evidence type="ECO:0000256" key="16">
    <source>
        <dbReference type="ARBA" id="ARBA00024013"/>
    </source>
</evidence>
<dbReference type="GO" id="GO:0016787">
    <property type="term" value="F:hydrolase activity"/>
    <property type="evidence" value="ECO:0007669"/>
    <property type="project" value="UniProtKB-KW"/>
</dbReference>
<evidence type="ECO:0000313" key="21">
    <source>
        <dbReference type="Proteomes" id="UP000030755"/>
    </source>
</evidence>
<dbReference type="Pfam" id="PF04548">
    <property type="entry name" value="AIG1"/>
    <property type="match status" value="1"/>
</dbReference>
<gene>
    <name evidence="20" type="ORF">O9G_001724</name>
</gene>
<evidence type="ECO:0000256" key="1">
    <source>
        <dbReference type="ARBA" id="ARBA00001946"/>
    </source>
</evidence>
<keyword evidence="17" id="KW-0175">Coiled coil</keyword>
<dbReference type="Gene3D" id="3.40.50.300">
    <property type="entry name" value="P-loop containing nucleotide triphosphate hydrolases"/>
    <property type="match status" value="1"/>
</dbReference>
<reference evidence="20 21" key="1">
    <citation type="journal article" date="2013" name="Curr. Biol.">
        <title>Shared signatures of parasitism and phylogenomics unite Cryptomycota and microsporidia.</title>
        <authorList>
            <person name="James T.Y."/>
            <person name="Pelin A."/>
            <person name="Bonen L."/>
            <person name="Ahrendt S."/>
            <person name="Sain D."/>
            <person name="Corradi N."/>
            <person name="Stajich J.E."/>
        </authorList>
    </citation>
    <scope>NUCLEOTIDE SEQUENCE [LARGE SCALE GENOMIC DNA]</scope>
    <source>
        <strain evidence="20 21">CSF55</strain>
    </source>
</reference>
<keyword evidence="13" id="KW-1133">Transmembrane helix</keyword>
<evidence type="ECO:0000256" key="3">
    <source>
        <dbReference type="ARBA" id="ARBA00022448"/>
    </source>
</evidence>
<keyword evidence="8" id="KW-0547">Nucleotide-binding</keyword>
<keyword evidence="5" id="KW-0934">Plastid</keyword>
<dbReference type="InterPro" id="IPR045058">
    <property type="entry name" value="GIMA/IAN/Toc"/>
</dbReference>
<evidence type="ECO:0000256" key="17">
    <source>
        <dbReference type="SAM" id="Coils"/>
    </source>
</evidence>
<organism evidence="20 21">
    <name type="scientific">Rozella allomycis (strain CSF55)</name>
    <dbReference type="NCBI Taxonomy" id="988480"/>
    <lineage>
        <taxon>Eukaryota</taxon>
        <taxon>Fungi</taxon>
        <taxon>Fungi incertae sedis</taxon>
        <taxon>Cryptomycota</taxon>
        <taxon>Cryptomycota incertae sedis</taxon>
        <taxon>Rozella</taxon>
    </lineage>
</organism>
<keyword evidence="6" id="KW-0812">Transmembrane</keyword>
<sequence length="559" mass="63866">MKIFFCLTLVFSSIAVIVAPPVQDMCNRPLDLLLLGYYGTGKSTLVNVLNNLCDLDSGDEEEIAKTSTSESLCTKECANYLCTNGTRSLNIVDTPGFTDNENEFDQISTQISDNVPVLLKQGIDAFFVLSPVGRLSDAERVKLINFVKSLITEEGYGRGFIVFTFADNILIDESKEAEKINEFKSGILAVAPEAENFLNAVQFMFYRHSVATEKINGRKKRYSLEESRQRFMRETYSKIHENCVANRGRKFSTKTMIEATENYERLKAEVISYREEREELKKSARIILENSSNLSTDFQEIFAKIEGSTPESLDVEISGPKTLEQIHSLEREFAENERTKKLKGEVFRFNFIKDQIQGAARNVTLLSRDVDAALTEYNAVREIYVNKIDKMKPFNIRRAGELLLEYAIDRLFFGSMHALERKTQIVEGFDRAYDYYVRLYKSKAKTYAKPLLTVEHPTLGEYNFYIISLKEILASVIESTTELKNTEINPYLADAPREIKEEMLAKFRGLNRNSLELMDVLATVPLFNVDPAKNPTLELRIQETLSYPIYATDLTKFNQ</sequence>
<evidence type="ECO:0000256" key="18">
    <source>
        <dbReference type="SAM" id="SignalP"/>
    </source>
</evidence>
<keyword evidence="7" id="KW-0479">Metal-binding</keyword>
<feature type="chain" id="PRO_5001705820" description="AIG1-type G domain-containing protein" evidence="18">
    <location>
        <begin position="20"/>
        <end position="559"/>
    </location>
</feature>
<dbReference type="AlphaFoldDB" id="A0A075AX61"/>
<dbReference type="EMBL" id="KE561067">
    <property type="protein sequence ID" value="EPZ33312.1"/>
    <property type="molecule type" value="Genomic_DNA"/>
</dbReference>
<evidence type="ECO:0000256" key="2">
    <source>
        <dbReference type="ARBA" id="ARBA00004167"/>
    </source>
</evidence>
<dbReference type="InterPro" id="IPR006703">
    <property type="entry name" value="G_AIG1"/>
</dbReference>
<keyword evidence="12" id="KW-0653">Protein transport</keyword>
<evidence type="ECO:0000256" key="14">
    <source>
        <dbReference type="ARBA" id="ARBA00023134"/>
    </source>
</evidence>
<keyword evidence="10" id="KW-1002">Plastid outer membrane</keyword>
<evidence type="ECO:0000256" key="12">
    <source>
        <dbReference type="ARBA" id="ARBA00022927"/>
    </source>
</evidence>
<dbReference type="PANTHER" id="PTHR10903:SF135">
    <property type="entry name" value="TRANSLOCASE OF CHLOROPLAST 120, CHLOROPLASTIC-RELATED"/>
    <property type="match status" value="1"/>
</dbReference>
<evidence type="ECO:0000256" key="9">
    <source>
        <dbReference type="ARBA" id="ARBA00022801"/>
    </source>
</evidence>
<dbReference type="GO" id="GO:0015031">
    <property type="term" value="P:protein transport"/>
    <property type="evidence" value="ECO:0007669"/>
    <property type="project" value="UniProtKB-KW"/>
</dbReference>
<accession>A0A075AX61</accession>
<dbReference type="PANTHER" id="PTHR10903">
    <property type="entry name" value="GTPASE, IMAP FAMILY MEMBER-RELATED"/>
    <property type="match status" value="1"/>
</dbReference>
<keyword evidence="11" id="KW-0460">Magnesium</keyword>
<feature type="coiled-coil region" evidence="17">
    <location>
        <begin position="256"/>
        <end position="283"/>
    </location>
</feature>
<evidence type="ECO:0000256" key="6">
    <source>
        <dbReference type="ARBA" id="ARBA00022692"/>
    </source>
</evidence>
<keyword evidence="3" id="KW-0813">Transport</keyword>
<keyword evidence="14" id="KW-0342">GTP-binding</keyword>
<keyword evidence="15" id="KW-0472">Membrane</keyword>
<evidence type="ECO:0000256" key="15">
    <source>
        <dbReference type="ARBA" id="ARBA00023136"/>
    </source>
</evidence>
<dbReference type="HOGENOM" id="CLU_512053_0_0_1"/>
<dbReference type="OrthoDB" id="8954335at2759"/>